<comment type="caution">
    <text evidence="2">The sequence shown here is derived from an EMBL/GenBank/DDBJ whole genome shotgun (WGS) entry which is preliminary data.</text>
</comment>
<evidence type="ECO:0000256" key="1">
    <source>
        <dbReference type="SAM" id="MobiDB-lite"/>
    </source>
</evidence>
<accession>A0A1D1W4P6</accession>
<dbReference type="AlphaFoldDB" id="A0A1D1W4P6"/>
<feature type="compositionally biased region" description="Polar residues" evidence="1">
    <location>
        <begin position="21"/>
        <end position="32"/>
    </location>
</feature>
<evidence type="ECO:0000313" key="2">
    <source>
        <dbReference type="EMBL" id="GAV08462.1"/>
    </source>
</evidence>
<reference evidence="2 3" key="1">
    <citation type="journal article" date="2016" name="Nat. Commun.">
        <title>Extremotolerant tardigrade genome and improved radiotolerance of human cultured cells by tardigrade-unique protein.</title>
        <authorList>
            <person name="Hashimoto T."/>
            <person name="Horikawa D.D."/>
            <person name="Saito Y."/>
            <person name="Kuwahara H."/>
            <person name="Kozuka-Hata H."/>
            <person name="Shin-I T."/>
            <person name="Minakuchi Y."/>
            <person name="Ohishi K."/>
            <person name="Motoyama A."/>
            <person name="Aizu T."/>
            <person name="Enomoto A."/>
            <person name="Kondo K."/>
            <person name="Tanaka S."/>
            <person name="Hara Y."/>
            <person name="Koshikawa S."/>
            <person name="Sagara H."/>
            <person name="Miura T."/>
            <person name="Yokobori S."/>
            <person name="Miyagawa K."/>
            <person name="Suzuki Y."/>
            <person name="Kubo T."/>
            <person name="Oyama M."/>
            <person name="Kohara Y."/>
            <person name="Fujiyama A."/>
            <person name="Arakawa K."/>
            <person name="Katayama T."/>
            <person name="Toyoda A."/>
            <person name="Kunieda T."/>
        </authorList>
    </citation>
    <scope>NUCLEOTIDE SEQUENCE [LARGE SCALE GENOMIC DNA]</scope>
    <source>
        <strain evidence="2 3">YOKOZUNA-1</strain>
    </source>
</reference>
<proteinExistence type="predicted"/>
<sequence length="206" mass="23097">MAWSKKDVSRANVTVDKGPLSQASRAPSSLASQKRRLGGLTVPEFWQRLEKVRADGFITEEVYRVIQFYGRLGGPARLLMDYTNVVLGKREYNKCIRQLQRTSTANILNKESGQWAVSLAVAYLLWTDDMLQVAFNTKLTVDEAAKAGLQYTRKPSRLSPFGGSRSGNSSNLLVVRIEKADCVRWPAALCSILFYDRITVNETSSR</sequence>
<organism evidence="2 3">
    <name type="scientific">Ramazzottius varieornatus</name>
    <name type="common">Water bear</name>
    <name type="synonym">Tardigrade</name>
    <dbReference type="NCBI Taxonomy" id="947166"/>
    <lineage>
        <taxon>Eukaryota</taxon>
        <taxon>Metazoa</taxon>
        <taxon>Ecdysozoa</taxon>
        <taxon>Tardigrada</taxon>
        <taxon>Eutardigrada</taxon>
        <taxon>Parachela</taxon>
        <taxon>Hypsibioidea</taxon>
        <taxon>Ramazzottiidae</taxon>
        <taxon>Ramazzottius</taxon>
    </lineage>
</organism>
<dbReference type="Proteomes" id="UP000186922">
    <property type="component" value="Unassembled WGS sequence"/>
</dbReference>
<protein>
    <submittedName>
        <fullName evidence="2">Uncharacterized protein</fullName>
    </submittedName>
</protein>
<keyword evidence="3" id="KW-1185">Reference proteome</keyword>
<name>A0A1D1W4P6_RAMVA</name>
<gene>
    <name evidence="2" type="primary">RvY_18145-1</name>
    <name evidence="2" type="synonym">RvY_18145.1</name>
    <name evidence="2" type="ORF">RvY_18145</name>
</gene>
<feature type="region of interest" description="Disordered" evidence="1">
    <location>
        <begin position="1"/>
        <end position="32"/>
    </location>
</feature>
<evidence type="ECO:0000313" key="3">
    <source>
        <dbReference type="Proteomes" id="UP000186922"/>
    </source>
</evidence>
<dbReference type="EMBL" id="BDGG01000017">
    <property type="protein sequence ID" value="GAV08462.1"/>
    <property type="molecule type" value="Genomic_DNA"/>
</dbReference>